<reference evidence="2" key="1">
    <citation type="submission" date="2024-05" db="EMBL/GenBank/DDBJ databases">
        <authorList>
            <person name="Luo Y.-C."/>
            <person name="Nicholds J."/>
            <person name="Mortimer T."/>
            <person name="Maboni G."/>
        </authorList>
    </citation>
    <scope>NUCLEOTIDE SEQUENCE</scope>
    <source>
        <strain evidence="2">151108</strain>
    </source>
</reference>
<feature type="region of interest" description="Disordered" evidence="1">
    <location>
        <begin position="1"/>
        <end position="25"/>
    </location>
</feature>
<dbReference type="AlphaFoldDB" id="A0AB39D8K2"/>
<evidence type="ECO:0000256" key="1">
    <source>
        <dbReference type="SAM" id="MobiDB-lite"/>
    </source>
</evidence>
<evidence type="ECO:0000313" key="2">
    <source>
        <dbReference type="EMBL" id="XDJ50572.1"/>
    </source>
</evidence>
<organism evidence="2">
    <name type="scientific">Castellaniella ginsengisoli</name>
    <dbReference type="NCBI Taxonomy" id="546114"/>
    <lineage>
        <taxon>Bacteria</taxon>
        <taxon>Pseudomonadati</taxon>
        <taxon>Pseudomonadota</taxon>
        <taxon>Betaproteobacteria</taxon>
        <taxon>Burkholderiales</taxon>
        <taxon>Alcaligenaceae</taxon>
        <taxon>Castellaniella</taxon>
    </lineage>
</organism>
<accession>A0AB39D8K2</accession>
<protein>
    <submittedName>
        <fullName evidence="2">Uncharacterized protein</fullName>
    </submittedName>
</protein>
<feature type="compositionally biased region" description="Basic and acidic residues" evidence="1">
    <location>
        <begin position="7"/>
        <end position="19"/>
    </location>
</feature>
<sequence>MKPYHQHLLETHSQTRDTPPENMPRLSDSQIAAYLDKMLQTAPLANGTTCRIGGSLQLFNSLLRFMDAAIACDLTKLKDELSLPEDHVKQPLWRHLPLLDHYFHSLYSDDFNNCPATQLFFDLLPQTRFRYGPFSIFNPALPLADNKRLLVSQHSFLDLVTCIQSEAIRINLPHRMQSWQLPVNCNILRANAYESYLFKRTPEITLIELMLTYPQSAMANGDDLDHRMTLIEEQKLQDQKAKLNQTSATEQEEAFPVIPPDTLKRDLAMLLGGMKHKTIFRGKIGHATSMEWSRSGGHFARIMLFFDTPLGNEETLLLGDQIGDYFSERTNGRMACLNCGWNPVDYPETGRIQANDVEKRTHLLRRLLLWAQKHQFLNIKASAGFRTFTTSDIPQKWREPHQPKNSIRKALPLTEHGHITA</sequence>
<feature type="region of interest" description="Disordered" evidence="1">
    <location>
        <begin position="395"/>
        <end position="421"/>
    </location>
</feature>
<dbReference type="RefSeq" id="WP_368647142.1">
    <property type="nucleotide sequence ID" value="NZ_CP158255.1"/>
</dbReference>
<name>A0AB39D8K2_9BURK</name>
<proteinExistence type="predicted"/>
<dbReference type="EMBL" id="CP158255">
    <property type="protein sequence ID" value="XDJ50572.1"/>
    <property type="molecule type" value="Genomic_DNA"/>
</dbReference>
<gene>
    <name evidence="2" type="ORF">ABRZ09_01495</name>
</gene>